<dbReference type="EnsemblMetazoa" id="CapteT177148">
    <property type="protein sequence ID" value="CapteP177148"/>
    <property type="gene ID" value="CapteG177148"/>
</dbReference>
<dbReference type="PROSITE" id="PS50405">
    <property type="entry name" value="GST_CTER"/>
    <property type="match status" value="1"/>
</dbReference>
<organism evidence="9">
    <name type="scientific">Capitella teleta</name>
    <name type="common">Polychaete worm</name>
    <dbReference type="NCBI Taxonomy" id="283909"/>
    <lineage>
        <taxon>Eukaryota</taxon>
        <taxon>Metazoa</taxon>
        <taxon>Spiralia</taxon>
        <taxon>Lophotrochozoa</taxon>
        <taxon>Annelida</taxon>
        <taxon>Polychaeta</taxon>
        <taxon>Sedentaria</taxon>
        <taxon>Scolecida</taxon>
        <taxon>Capitellidae</taxon>
        <taxon>Capitella</taxon>
    </lineage>
</organism>
<dbReference type="Pfam" id="PF02798">
    <property type="entry name" value="GST_N"/>
    <property type="match status" value="1"/>
</dbReference>
<name>R7UQT3_CAPTE</name>
<evidence type="ECO:0000256" key="6">
    <source>
        <dbReference type="ARBA" id="ARBA00049616"/>
    </source>
</evidence>
<dbReference type="InterPro" id="IPR036249">
    <property type="entry name" value="Thioredoxin-like_sf"/>
</dbReference>
<proteinExistence type="inferred from homology"/>
<dbReference type="PROSITE" id="PS50404">
    <property type="entry name" value="GST_NTER"/>
    <property type="match status" value="1"/>
</dbReference>
<dbReference type="GO" id="GO:0005212">
    <property type="term" value="F:structural constituent of eye lens"/>
    <property type="evidence" value="ECO:0007669"/>
    <property type="project" value="UniProtKB-KW"/>
</dbReference>
<dbReference type="InterPro" id="IPR004045">
    <property type="entry name" value="Glutathione_S-Trfase_N"/>
</dbReference>
<gene>
    <name evidence="9" type="ORF">CAPTEDRAFT_177148</name>
</gene>
<dbReference type="FunCoup" id="R7UQT3">
    <property type="interactions" value="283"/>
</dbReference>
<evidence type="ECO:0000256" key="3">
    <source>
        <dbReference type="ARBA" id="ARBA00022613"/>
    </source>
</evidence>
<comment type="catalytic activity">
    <reaction evidence="5">
        <text>RX + glutathione = an S-substituted glutathione + a halide anion + H(+)</text>
        <dbReference type="Rhea" id="RHEA:16437"/>
        <dbReference type="ChEBI" id="CHEBI:15378"/>
        <dbReference type="ChEBI" id="CHEBI:16042"/>
        <dbReference type="ChEBI" id="CHEBI:17792"/>
        <dbReference type="ChEBI" id="CHEBI:57925"/>
        <dbReference type="ChEBI" id="CHEBI:90779"/>
        <dbReference type="EC" id="2.5.1.18"/>
    </reaction>
</comment>
<dbReference type="STRING" id="283909.R7UQT3"/>
<dbReference type="GO" id="GO:0006749">
    <property type="term" value="P:glutathione metabolic process"/>
    <property type="evidence" value="ECO:0007669"/>
    <property type="project" value="TreeGrafter"/>
</dbReference>
<evidence type="ECO:0000313" key="9">
    <source>
        <dbReference type="EMBL" id="ELU08530.1"/>
    </source>
</evidence>
<dbReference type="Proteomes" id="UP000014760">
    <property type="component" value="Unassembled WGS sequence"/>
</dbReference>
<dbReference type="SFLD" id="SFLDG00363">
    <property type="entry name" value="AMPS_(cytGST):_Alpha-__Mu-__Pi"/>
    <property type="match status" value="1"/>
</dbReference>
<dbReference type="HOGENOM" id="CLU_039475_1_0_1"/>
<dbReference type="EC" id="2.5.1.18" evidence="2"/>
<dbReference type="CDD" id="cd03192">
    <property type="entry name" value="GST_C_Sigma_like"/>
    <property type="match status" value="1"/>
</dbReference>
<dbReference type="Pfam" id="PF14497">
    <property type="entry name" value="GST_C_3"/>
    <property type="match status" value="1"/>
</dbReference>
<dbReference type="InterPro" id="IPR010987">
    <property type="entry name" value="Glutathione-S-Trfase_C-like"/>
</dbReference>
<dbReference type="InterPro" id="IPR004046">
    <property type="entry name" value="GST_C"/>
</dbReference>
<dbReference type="AlphaFoldDB" id="R7UQT3"/>
<dbReference type="CDD" id="cd03039">
    <property type="entry name" value="GST_N_Sigma_like"/>
    <property type="match status" value="1"/>
</dbReference>
<evidence type="ECO:0000256" key="2">
    <source>
        <dbReference type="ARBA" id="ARBA00012452"/>
    </source>
</evidence>
<reference evidence="9 11" key="2">
    <citation type="journal article" date="2013" name="Nature">
        <title>Insights into bilaterian evolution from three spiralian genomes.</title>
        <authorList>
            <person name="Simakov O."/>
            <person name="Marletaz F."/>
            <person name="Cho S.J."/>
            <person name="Edsinger-Gonzales E."/>
            <person name="Havlak P."/>
            <person name="Hellsten U."/>
            <person name="Kuo D.H."/>
            <person name="Larsson T."/>
            <person name="Lv J."/>
            <person name="Arendt D."/>
            <person name="Savage R."/>
            <person name="Osoegawa K."/>
            <person name="de Jong P."/>
            <person name="Grimwood J."/>
            <person name="Chapman J.A."/>
            <person name="Shapiro H."/>
            <person name="Aerts A."/>
            <person name="Otillar R.P."/>
            <person name="Terry A.Y."/>
            <person name="Boore J.L."/>
            <person name="Grigoriev I.V."/>
            <person name="Lindberg D.R."/>
            <person name="Seaver E.C."/>
            <person name="Weisblat D.A."/>
            <person name="Putnam N.H."/>
            <person name="Rokhsar D.S."/>
        </authorList>
    </citation>
    <scope>NUCLEOTIDE SEQUENCE</scope>
    <source>
        <strain evidence="9 11">I ESC-2004</strain>
    </source>
</reference>
<reference evidence="10" key="3">
    <citation type="submission" date="2015-06" db="UniProtKB">
        <authorList>
            <consortium name="EnsemblMetazoa"/>
        </authorList>
    </citation>
    <scope>IDENTIFICATION</scope>
</reference>
<accession>R7UQT3</accession>
<feature type="domain" description="GST C-terminal" evidence="8">
    <location>
        <begin position="81"/>
        <end position="205"/>
    </location>
</feature>
<dbReference type="PANTHER" id="PTHR11571">
    <property type="entry name" value="GLUTATHIONE S-TRANSFERASE"/>
    <property type="match status" value="1"/>
</dbReference>
<dbReference type="Gene3D" id="3.40.30.10">
    <property type="entry name" value="Glutaredoxin"/>
    <property type="match status" value="1"/>
</dbReference>
<keyword evidence="4" id="KW-0808">Transferase</keyword>
<dbReference type="Gene3D" id="1.20.1050.10">
    <property type="match status" value="1"/>
</dbReference>
<dbReference type="FunFam" id="1.20.1050.10:FF:000030">
    <property type="entry name" value="Glutathione S-transferase S1"/>
    <property type="match status" value="1"/>
</dbReference>
<dbReference type="OrthoDB" id="414243at2759"/>
<dbReference type="InterPro" id="IPR040079">
    <property type="entry name" value="Glutathione_S-Trfase"/>
</dbReference>
<comment type="function">
    <text evidence="6">S-crystallins are structural components of squids and octopi eye lens. Contains relatively little if any GST activity.</text>
</comment>
<dbReference type="SUPFAM" id="SSF52833">
    <property type="entry name" value="Thioredoxin-like"/>
    <property type="match status" value="1"/>
</dbReference>
<dbReference type="OMA" id="LELYLMW"/>
<sequence length="205" mass="23716">METYKLMYFDGYGLGEPARWLFALAGQPYEDYRFQEGEWPSVKPNTPCGQAPILVVDGKQFSQTKAILRYLAKQFGFFAASDWDQARGDMVADYLDDIRKPLPEIYLEKDEAKKKELLDNYMENFPKSLKNLEKILTENQGGDGYFAGDKITWTDVYFVCNINIFTRMLPKTLLEPFPKLKALMERVESLPAIADWIKRRPVTKA</sequence>
<comment type="similarity">
    <text evidence="1">Belongs to the GST superfamily.</text>
</comment>
<evidence type="ECO:0000313" key="11">
    <source>
        <dbReference type="Proteomes" id="UP000014760"/>
    </source>
</evidence>
<keyword evidence="3" id="KW-0273">Eye lens protein</keyword>
<dbReference type="PANTHER" id="PTHR11571:SF224">
    <property type="entry name" value="HEMATOPOIETIC PROSTAGLANDIN D SYNTHASE"/>
    <property type="match status" value="1"/>
</dbReference>
<reference evidence="11" key="1">
    <citation type="submission" date="2012-12" db="EMBL/GenBank/DDBJ databases">
        <authorList>
            <person name="Hellsten U."/>
            <person name="Grimwood J."/>
            <person name="Chapman J.A."/>
            <person name="Shapiro H."/>
            <person name="Aerts A."/>
            <person name="Otillar R.P."/>
            <person name="Terry A.Y."/>
            <person name="Boore J.L."/>
            <person name="Simakov O."/>
            <person name="Marletaz F."/>
            <person name="Cho S.-J."/>
            <person name="Edsinger-Gonzales E."/>
            <person name="Havlak P."/>
            <person name="Kuo D.-H."/>
            <person name="Larsson T."/>
            <person name="Lv J."/>
            <person name="Arendt D."/>
            <person name="Savage R."/>
            <person name="Osoegawa K."/>
            <person name="de Jong P."/>
            <person name="Lindberg D.R."/>
            <person name="Seaver E.C."/>
            <person name="Weisblat D.A."/>
            <person name="Putnam N.H."/>
            <person name="Grigoriev I.V."/>
            <person name="Rokhsar D.S."/>
        </authorList>
    </citation>
    <scope>NUCLEOTIDE SEQUENCE</scope>
    <source>
        <strain evidence="11">I ESC-2004</strain>
    </source>
</reference>
<dbReference type="EMBL" id="KB299000">
    <property type="protein sequence ID" value="ELU08530.1"/>
    <property type="molecule type" value="Genomic_DNA"/>
</dbReference>
<feature type="domain" description="GST N-terminal" evidence="7">
    <location>
        <begin position="2"/>
        <end position="79"/>
    </location>
</feature>
<dbReference type="InterPro" id="IPR050213">
    <property type="entry name" value="GST_superfamily"/>
</dbReference>
<dbReference type="SUPFAM" id="SSF47616">
    <property type="entry name" value="GST C-terminal domain-like"/>
    <property type="match status" value="1"/>
</dbReference>
<dbReference type="InterPro" id="IPR036282">
    <property type="entry name" value="Glutathione-S-Trfase_C_sf"/>
</dbReference>
<evidence type="ECO:0000256" key="4">
    <source>
        <dbReference type="ARBA" id="ARBA00022679"/>
    </source>
</evidence>
<evidence type="ECO:0000256" key="5">
    <source>
        <dbReference type="ARBA" id="ARBA00047960"/>
    </source>
</evidence>
<evidence type="ECO:0000313" key="10">
    <source>
        <dbReference type="EnsemblMetazoa" id="CapteP177148"/>
    </source>
</evidence>
<dbReference type="SFLD" id="SFLDS00019">
    <property type="entry name" value="Glutathione_Transferase_(cytos"/>
    <property type="match status" value="1"/>
</dbReference>
<evidence type="ECO:0000259" key="8">
    <source>
        <dbReference type="PROSITE" id="PS50405"/>
    </source>
</evidence>
<dbReference type="SFLD" id="SFLDG01205">
    <property type="entry name" value="AMPS.1"/>
    <property type="match status" value="1"/>
</dbReference>
<keyword evidence="11" id="KW-1185">Reference proteome</keyword>
<evidence type="ECO:0000256" key="1">
    <source>
        <dbReference type="ARBA" id="ARBA00007409"/>
    </source>
</evidence>
<evidence type="ECO:0000259" key="7">
    <source>
        <dbReference type="PROSITE" id="PS50404"/>
    </source>
</evidence>
<protein>
    <recommendedName>
        <fullName evidence="2">glutathione transferase</fullName>
        <ecNumber evidence="2">2.5.1.18</ecNumber>
    </recommendedName>
</protein>
<dbReference type="FunFam" id="3.40.30.10:FF:000035">
    <property type="entry name" value="hematopoietic prostaglandin D synthase"/>
    <property type="match status" value="1"/>
</dbReference>
<dbReference type="EMBL" id="AMQN01006720">
    <property type="status" value="NOT_ANNOTATED_CDS"/>
    <property type="molecule type" value="Genomic_DNA"/>
</dbReference>
<dbReference type="GO" id="GO:0004364">
    <property type="term" value="F:glutathione transferase activity"/>
    <property type="evidence" value="ECO:0007669"/>
    <property type="project" value="UniProtKB-EC"/>
</dbReference>